<dbReference type="InterPro" id="IPR029063">
    <property type="entry name" value="SAM-dependent_MTases_sf"/>
</dbReference>
<keyword evidence="3 5" id="KW-0949">S-adenosyl-L-methionine</keyword>
<dbReference type="Gene3D" id="3.40.50.150">
    <property type="entry name" value="Vaccinia Virus protein VP39"/>
    <property type="match status" value="1"/>
</dbReference>
<feature type="binding site" evidence="5">
    <location>
        <begin position="186"/>
        <end position="189"/>
    </location>
    <ligand>
        <name>substrate</name>
    </ligand>
</feature>
<dbReference type="InterPro" id="IPR040758">
    <property type="entry name" value="PrmC_N"/>
</dbReference>
<accession>A0A2I1DLU8</accession>
<dbReference type="FunCoup" id="A0A2I1DLU8">
    <property type="interactions" value="439"/>
</dbReference>
<dbReference type="GO" id="GO:0003676">
    <property type="term" value="F:nucleic acid binding"/>
    <property type="evidence" value="ECO:0007669"/>
    <property type="project" value="InterPro"/>
</dbReference>
<proteinExistence type="inferred from homology"/>
<evidence type="ECO:0000313" key="8">
    <source>
        <dbReference type="EMBL" id="PKY10841.1"/>
    </source>
</evidence>
<keyword evidence="9" id="KW-1185">Reference proteome</keyword>
<gene>
    <name evidence="5" type="primary">prmC</name>
    <name evidence="8" type="ORF">B1757_07765</name>
</gene>
<dbReference type="InterPro" id="IPR007848">
    <property type="entry name" value="Small_mtfrase_dom"/>
</dbReference>
<protein>
    <recommendedName>
        <fullName evidence="5">Release factor glutamine methyltransferase</fullName>
        <shortName evidence="5">RF MTase</shortName>
        <ecNumber evidence="5">2.1.1.297</ecNumber>
    </recommendedName>
    <alternativeName>
        <fullName evidence="5">N5-glutamine methyltransferase PrmC</fullName>
    </alternativeName>
    <alternativeName>
        <fullName evidence="5">Protein-(glutamine-N5) MTase PrmC</fullName>
    </alternativeName>
    <alternativeName>
        <fullName evidence="5">Protein-glutamine N-methyltransferase PrmC</fullName>
    </alternativeName>
</protein>
<sequence length="280" mass="30879">MTNLQEWQRRMHAQLASVSDQPAQEARWLMAQSLGLRPTELLVNAHQVLSSDQEYALQKRLDERLRGVPLAYCLGEWSFYGLDLEVNAAVLIPRPDSELLIHLALAEAVPEHEMQILDLGTGSGALALALAVARPQARVFAVEQSLEALAVARRNGERLGAKVVWLEGDWFAPLDPALRFDWIVSNPPYLASADPHLPELQHEPLAALVAGPSGLECLESIIQGAGKHLHPGGQIFLEHGWEQGAAVRKLLRTRDFQQVQTHADIAGRERVTTARSPNHA</sequence>
<evidence type="ECO:0000256" key="4">
    <source>
        <dbReference type="ARBA" id="ARBA00048391"/>
    </source>
</evidence>
<dbReference type="GO" id="GO:0102559">
    <property type="term" value="F:peptide chain release factor N(5)-glutamine methyltransferase activity"/>
    <property type="evidence" value="ECO:0007669"/>
    <property type="project" value="UniProtKB-EC"/>
</dbReference>
<dbReference type="InterPro" id="IPR050320">
    <property type="entry name" value="N5-glutamine_MTase"/>
</dbReference>
<dbReference type="InterPro" id="IPR002052">
    <property type="entry name" value="DNA_methylase_N6_adenine_CS"/>
</dbReference>
<dbReference type="EC" id="2.1.1.297" evidence="5"/>
<reference evidence="8 9" key="1">
    <citation type="submission" date="2017-03" db="EMBL/GenBank/DDBJ databases">
        <title>Draft genime sequence of the acidophilic sulfur-oxidizing bacterium Acidithiobacillus sp. SH, isolated from seawater.</title>
        <authorList>
            <person name="Sharmin S."/>
            <person name="Tokuhisa M."/>
            <person name="Kanao T."/>
            <person name="Kamimura K."/>
        </authorList>
    </citation>
    <scope>NUCLEOTIDE SEQUENCE [LARGE SCALE GENOMIC DNA]</scope>
    <source>
        <strain evidence="8 9">SH</strain>
    </source>
</reference>
<feature type="binding site" evidence="5">
    <location>
        <position position="170"/>
    </location>
    <ligand>
        <name>S-adenosyl-L-methionine</name>
        <dbReference type="ChEBI" id="CHEBI:59789"/>
    </ligand>
</feature>
<evidence type="ECO:0000259" key="6">
    <source>
        <dbReference type="Pfam" id="PF05175"/>
    </source>
</evidence>
<evidence type="ECO:0000256" key="2">
    <source>
        <dbReference type="ARBA" id="ARBA00022679"/>
    </source>
</evidence>
<dbReference type="EMBL" id="MXAV01000033">
    <property type="protein sequence ID" value="PKY10841.1"/>
    <property type="molecule type" value="Genomic_DNA"/>
</dbReference>
<evidence type="ECO:0000256" key="3">
    <source>
        <dbReference type="ARBA" id="ARBA00022691"/>
    </source>
</evidence>
<dbReference type="RefSeq" id="WP_101537773.1">
    <property type="nucleotide sequence ID" value="NZ_MXAV01000033.1"/>
</dbReference>
<dbReference type="Proteomes" id="UP000234329">
    <property type="component" value="Unassembled WGS sequence"/>
</dbReference>
<feature type="domain" description="Release factor glutamine methyltransferase N-terminal" evidence="7">
    <location>
        <begin position="6"/>
        <end position="75"/>
    </location>
</feature>
<evidence type="ECO:0000259" key="7">
    <source>
        <dbReference type="Pfam" id="PF17827"/>
    </source>
</evidence>
<dbReference type="NCBIfam" id="TIGR00536">
    <property type="entry name" value="hemK_fam"/>
    <property type="match status" value="1"/>
</dbReference>
<keyword evidence="1 5" id="KW-0489">Methyltransferase</keyword>
<dbReference type="InterPro" id="IPR019874">
    <property type="entry name" value="RF_methyltr_PrmC"/>
</dbReference>
<dbReference type="SUPFAM" id="SSF53335">
    <property type="entry name" value="S-adenosyl-L-methionine-dependent methyltransferases"/>
    <property type="match status" value="1"/>
</dbReference>
<dbReference type="InterPro" id="IPR004556">
    <property type="entry name" value="HemK-like"/>
</dbReference>
<dbReference type="OrthoDB" id="5297556at2"/>
<dbReference type="Pfam" id="PF05175">
    <property type="entry name" value="MTS"/>
    <property type="match status" value="1"/>
</dbReference>
<dbReference type="GO" id="GO:0032259">
    <property type="term" value="P:methylation"/>
    <property type="evidence" value="ECO:0007669"/>
    <property type="project" value="UniProtKB-KW"/>
</dbReference>
<feature type="domain" description="Methyltransferase small" evidence="6">
    <location>
        <begin position="105"/>
        <end position="192"/>
    </location>
</feature>
<evidence type="ECO:0000256" key="5">
    <source>
        <dbReference type="HAMAP-Rule" id="MF_02126"/>
    </source>
</evidence>
<dbReference type="FunFam" id="3.40.50.150:FF:000053">
    <property type="entry name" value="Release factor glutamine methyltransferase"/>
    <property type="match status" value="1"/>
</dbReference>
<comment type="similarity">
    <text evidence="5">Belongs to the protein N5-glutamine methyltransferase family. PrmC subfamily.</text>
</comment>
<dbReference type="PROSITE" id="PS00092">
    <property type="entry name" value="N6_MTASE"/>
    <property type="match status" value="1"/>
</dbReference>
<dbReference type="CDD" id="cd02440">
    <property type="entry name" value="AdoMet_MTases"/>
    <property type="match status" value="1"/>
</dbReference>
<dbReference type="Pfam" id="PF17827">
    <property type="entry name" value="PrmC_N"/>
    <property type="match status" value="1"/>
</dbReference>
<dbReference type="NCBIfam" id="TIGR03534">
    <property type="entry name" value="RF_mod_PrmC"/>
    <property type="match status" value="1"/>
</dbReference>
<dbReference type="AlphaFoldDB" id="A0A2I1DLU8"/>
<feature type="binding site" evidence="5">
    <location>
        <position position="143"/>
    </location>
    <ligand>
        <name>S-adenosyl-L-methionine</name>
        <dbReference type="ChEBI" id="CHEBI:59789"/>
    </ligand>
</feature>
<dbReference type="PANTHER" id="PTHR18895">
    <property type="entry name" value="HEMK METHYLTRANSFERASE"/>
    <property type="match status" value="1"/>
</dbReference>
<feature type="binding site" evidence="5">
    <location>
        <position position="186"/>
    </location>
    <ligand>
        <name>S-adenosyl-L-methionine</name>
        <dbReference type="ChEBI" id="CHEBI:59789"/>
    </ligand>
</feature>
<dbReference type="InParanoid" id="A0A2I1DLU8"/>
<dbReference type="PANTHER" id="PTHR18895:SF74">
    <property type="entry name" value="MTRF1L RELEASE FACTOR GLUTAMINE METHYLTRANSFERASE"/>
    <property type="match status" value="1"/>
</dbReference>
<name>A0A2I1DLU8_9PROT</name>
<feature type="binding site" evidence="5">
    <location>
        <begin position="120"/>
        <end position="124"/>
    </location>
    <ligand>
        <name>S-adenosyl-L-methionine</name>
        <dbReference type="ChEBI" id="CHEBI:59789"/>
    </ligand>
</feature>
<dbReference type="Gene3D" id="1.10.8.10">
    <property type="entry name" value="DNA helicase RuvA subunit, C-terminal domain"/>
    <property type="match status" value="1"/>
</dbReference>
<comment type="function">
    <text evidence="5">Methylates the class 1 translation termination release factors RF1/PrfA and RF2/PrfB on the glutamine residue of the universally conserved GGQ motif.</text>
</comment>
<comment type="catalytic activity">
    <reaction evidence="4 5">
        <text>L-glutaminyl-[peptide chain release factor] + S-adenosyl-L-methionine = N(5)-methyl-L-glutaminyl-[peptide chain release factor] + S-adenosyl-L-homocysteine + H(+)</text>
        <dbReference type="Rhea" id="RHEA:42896"/>
        <dbReference type="Rhea" id="RHEA-COMP:10271"/>
        <dbReference type="Rhea" id="RHEA-COMP:10272"/>
        <dbReference type="ChEBI" id="CHEBI:15378"/>
        <dbReference type="ChEBI" id="CHEBI:30011"/>
        <dbReference type="ChEBI" id="CHEBI:57856"/>
        <dbReference type="ChEBI" id="CHEBI:59789"/>
        <dbReference type="ChEBI" id="CHEBI:61891"/>
        <dbReference type="EC" id="2.1.1.297"/>
    </reaction>
</comment>
<evidence type="ECO:0000256" key="1">
    <source>
        <dbReference type="ARBA" id="ARBA00022603"/>
    </source>
</evidence>
<dbReference type="HAMAP" id="MF_02126">
    <property type="entry name" value="RF_methyltr_PrmC"/>
    <property type="match status" value="1"/>
</dbReference>
<keyword evidence="2 5" id="KW-0808">Transferase</keyword>
<comment type="caution">
    <text evidence="8">The sequence shown here is derived from an EMBL/GenBank/DDBJ whole genome shotgun (WGS) entry which is preliminary data.</text>
</comment>
<organism evidence="8 9">
    <name type="scientific">Acidithiobacillus marinus</name>
    <dbReference type="NCBI Taxonomy" id="187490"/>
    <lineage>
        <taxon>Bacteria</taxon>
        <taxon>Pseudomonadati</taxon>
        <taxon>Pseudomonadota</taxon>
        <taxon>Acidithiobacillia</taxon>
        <taxon>Acidithiobacillales</taxon>
        <taxon>Acidithiobacillaceae</taxon>
        <taxon>Acidithiobacillus</taxon>
    </lineage>
</organism>
<evidence type="ECO:0000313" key="9">
    <source>
        <dbReference type="Proteomes" id="UP000234329"/>
    </source>
</evidence>